<feature type="non-terminal residue" evidence="1">
    <location>
        <position position="46"/>
    </location>
</feature>
<gene>
    <name evidence="1" type="ORF">S03H2_48687</name>
</gene>
<reference evidence="1" key="1">
    <citation type="journal article" date="2014" name="Front. Microbiol.">
        <title>High frequency of phylogenetically diverse reductive dehalogenase-homologous genes in deep subseafloor sedimentary metagenomes.</title>
        <authorList>
            <person name="Kawai M."/>
            <person name="Futagami T."/>
            <person name="Toyoda A."/>
            <person name="Takaki Y."/>
            <person name="Nishi S."/>
            <person name="Hori S."/>
            <person name="Arai W."/>
            <person name="Tsubouchi T."/>
            <person name="Morono Y."/>
            <person name="Uchiyama I."/>
            <person name="Ito T."/>
            <person name="Fujiyama A."/>
            <person name="Inagaki F."/>
            <person name="Takami H."/>
        </authorList>
    </citation>
    <scope>NUCLEOTIDE SEQUENCE</scope>
    <source>
        <strain evidence="1">Expedition CK06-06</strain>
    </source>
</reference>
<dbReference type="EMBL" id="BARU01030713">
    <property type="protein sequence ID" value="GAH66384.1"/>
    <property type="molecule type" value="Genomic_DNA"/>
</dbReference>
<proteinExistence type="predicted"/>
<accession>X1IJT1</accession>
<dbReference type="AlphaFoldDB" id="X1IJT1"/>
<sequence>MNVRSGITGSTPENIFIDAGAVYFNYGLSDERLLGATRGGNEFNTN</sequence>
<organism evidence="1">
    <name type="scientific">marine sediment metagenome</name>
    <dbReference type="NCBI Taxonomy" id="412755"/>
    <lineage>
        <taxon>unclassified sequences</taxon>
        <taxon>metagenomes</taxon>
        <taxon>ecological metagenomes</taxon>
    </lineage>
</organism>
<evidence type="ECO:0000313" key="1">
    <source>
        <dbReference type="EMBL" id="GAH66384.1"/>
    </source>
</evidence>
<protein>
    <submittedName>
        <fullName evidence="1">Uncharacterized protein</fullName>
    </submittedName>
</protein>
<name>X1IJT1_9ZZZZ</name>
<comment type="caution">
    <text evidence="1">The sequence shown here is derived from an EMBL/GenBank/DDBJ whole genome shotgun (WGS) entry which is preliminary data.</text>
</comment>